<dbReference type="Proteomes" id="UP000050277">
    <property type="component" value="Unassembled WGS sequence"/>
</dbReference>
<proteinExistence type="predicted"/>
<protein>
    <submittedName>
        <fullName evidence="1">Uncharacterized protein</fullName>
    </submittedName>
</protein>
<name>A0A0P6Y2F5_9CHLR</name>
<gene>
    <name evidence="1" type="ORF">SE18_19325</name>
</gene>
<dbReference type="EMBL" id="LGKP01000029">
    <property type="protein sequence ID" value="KPL83365.1"/>
    <property type="molecule type" value="Genomic_DNA"/>
</dbReference>
<dbReference type="STRING" id="70996.SE18_19325"/>
<accession>A0A0P6Y2F5</accession>
<organism evidence="1 2">
    <name type="scientific">Herpetosiphon geysericola</name>
    <dbReference type="NCBI Taxonomy" id="70996"/>
    <lineage>
        <taxon>Bacteria</taxon>
        <taxon>Bacillati</taxon>
        <taxon>Chloroflexota</taxon>
        <taxon>Chloroflexia</taxon>
        <taxon>Herpetosiphonales</taxon>
        <taxon>Herpetosiphonaceae</taxon>
        <taxon>Herpetosiphon</taxon>
    </lineage>
</organism>
<comment type="caution">
    <text evidence="1">The sequence shown here is derived from an EMBL/GenBank/DDBJ whole genome shotgun (WGS) entry which is preliminary data.</text>
</comment>
<evidence type="ECO:0000313" key="2">
    <source>
        <dbReference type="Proteomes" id="UP000050277"/>
    </source>
</evidence>
<evidence type="ECO:0000313" key="1">
    <source>
        <dbReference type="EMBL" id="KPL83365.1"/>
    </source>
</evidence>
<dbReference type="OrthoDB" id="9822981at2"/>
<sequence length="211" mass="23894">MKPFQRWLMAFLGISCLVLSVYSYSTKHNLQAIEQRQQLQTAQTGQSLWFSWYDCVEELNSGLHAAAQSNQVGVLTYLSKAQIYCKSSTRLIYSYTIALDFPVKPWWNLNELTQSDSLGFEQLFDHYSSQIAQVKSAIATEGSVSVANRARLQQLHDDIKTFAKQVPEIMLQKGDIAEIHAAIATWCGMVTDVKAKKTIRLTEDQYKGVCK</sequence>
<keyword evidence="2" id="KW-1185">Reference proteome</keyword>
<dbReference type="RefSeq" id="WP_054536104.1">
    <property type="nucleotide sequence ID" value="NZ_LGKP01000029.1"/>
</dbReference>
<dbReference type="AlphaFoldDB" id="A0A0P6Y2F5"/>
<reference evidence="1 2" key="1">
    <citation type="submission" date="2015-07" db="EMBL/GenBank/DDBJ databases">
        <title>Whole genome sequence of Herpetosiphon geysericola DSM 7119.</title>
        <authorList>
            <person name="Hemp J."/>
            <person name="Ward L.M."/>
            <person name="Pace L.A."/>
            <person name="Fischer W.W."/>
        </authorList>
    </citation>
    <scope>NUCLEOTIDE SEQUENCE [LARGE SCALE GENOMIC DNA]</scope>
    <source>
        <strain evidence="1 2">DSM 7119</strain>
    </source>
</reference>